<dbReference type="PANTHER" id="PTHR42915:SF1">
    <property type="entry name" value="PEPTIDOGLYCAN BETA-N-ACETYLMURAMIDASE NAMZ"/>
    <property type="match status" value="1"/>
</dbReference>
<sequence>MRPSRRAVLTTATAAAVSATSTAAAAQRRRHLRTGFERLAHDGYTLLDKQRVGIVTNPTGITRNARHIVDVMHEDDRVDLTAVFGPEHGFRGTAQAGGSEGRYDDPATGLPVYDTYLKSGRPLADIFTASGVDTVVFDIQDVGARFYTYIWTLYDCMEAAQLAGKRFVVLDRPNPVTGRAALGPVLHKEFATFVGRQPIAQAHGMTVAELARLFNGEFLDDPVPLETVTMSGWKRSEFYDASGLPWVPPSPNMPTPETALVYSGTCLFEGTNLSEGRGTTRPFELLGAEGMDRRWAAEANELRLPGVHFREAYFAPTFSKFQGKTIGGVQVHVHDRAAFDPVRTGIALLVTARQVWSGFAWRPDNWIDKLTGSTRVRTMVDAGADTDEVVAGWQQELAAFRRMRREYLVYR</sequence>
<feature type="domain" description="Peptidoglycan beta-N-acetylmuramidase NamZ C-terminal" evidence="2">
    <location>
        <begin position="260"/>
        <end position="410"/>
    </location>
</feature>
<proteinExistence type="predicted"/>
<dbReference type="Gene3D" id="3.40.50.12170">
    <property type="entry name" value="Uncharacterised protein PF07075, DUF1343"/>
    <property type="match status" value="1"/>
</dbReference>
<feature type="domain" description="Peptidoglycan beta-N-acetylmuramidase NamZ N-terminal" evidence="1">
    <location>
        <begin position="52"/>
        <end position="256"/>
    </location>
</feature>
<dbReference type="PROSITE" id="PS51318">
    <property type="entry name" value="TAT"/>
    <property type="match status" value="1"/>
</dbReference>
<organism evidence="3 4">
    <name type="scientific">Streptomyces violaceus</name>
    <name type="common">Streptomyces venezuelae</name>
    <dbReference type="NCBI Taxonomy" id="1936"/>
    <lineage>
        <taxon>Bacteria</taxon>
        <taxon>Bacillati</taxon>
        <taxon>Actinomycetota</taxon>
        <taxon>Actinomycetes</taxon>
        <taxon>Kitasatosporales</taxon>
        <taxon>Streptomycetaceae</taxon>
        <taxon>Streptomyces</taxon>
    </lineage>
</organism>
<name>A0ABZ1NP51_STRVL</name>
<evidence type="ECO:0000313" key="4">
    <source>
        <dbReference type="Proteomes" id="UP001341259"/>
    </source>
</evidence>
<dbReference type="Pfam" id="PF20732">
    <property type="entry name" value="NamZ_C"/>
    <property type="match status" value="1"/>
</dbReference>
<keyword evidence="4" id="KW-1185">Reference proteome</keyword>
<accession>A0ABZ1NP51</accession>
<dbReference type="InterPro" id="IPR048503">
    <property type="entry name" value="NamZ_C"/>
</dbReference>
<dbReference type="InterPro" id="IPR006311">
    <property type="entry name" value="TAT_signal"/>
</dbReference>
<reference evidence="3 4" key="1">
    <citation type="submission" date="2022-10" db="EMBL/GenBank/DDBJ databases">
        <title>The complete genomes of actinobacterial strains from the NBC collection.</title>
        <authorList>
            <person name="Joergensen T.S."/>
            <person name="Alvarez Arevalo M."/>
            <person name="Sterndorff E.B."/>
            <person name="Faurdal D."/>
            <person name="Vuksanovic O."/>
            <person name="Mourched A.-S."/>
            <person name="Charusanti P."/>
            <person name="Shaw S."/>
            <person name="Blin K."/>
            <person name="Weber T."/>
        </authorList>
    </citation>
    <scope>NUCLEOTIDE SEQUENCE [LARGE SCALE GENOMIC DNA]</scope>
    <source>
        <strain evidence="3 4">NBC_00456</strain>
    </source>
</reference>
<dbReference type="Proteomes" id="UP001341259">
    <property type="component" value="Chromosome"/>
</dbReference>
<dbReference type="RefSeq" id="WP_328337582.1">
    <property type="nucleotide sequence ID" value="NZ_CP107906.1"/>
</dbReference>
<gene>
    <name evidence="3" type="ORF">OHB29_09590</name>
</gene>
<evidence type="ECO:0000259" key="1">
    <source>
        <dbReference type="Pfam" id="PF07075"/>
    </source>
</evidence>
<dbReference type="InterPro" id="IPR048502">
    <property type="entry name" value="NamZ_N"/>
</dbReference>
<dbReference type="Gene3D" id="3.90.1150.140">
    <property type="match status" value="1"/>
</dbReference>
<evidence type="ECO:0000313" key="3">
    <source>
        <dbReference type="EMBL" id="WUG93256.1"/>
    </source>
</evidence>
<dbReference type="EMBL" id="CP107906">
    <property type="protein sequence ID" value="WUG93256.1"/>
    <property type="molecule type" value="Genomic_DNA"/>
</dbReference>
<evidence type="ECO:0000259" key="2">
    <source>
        <dbReference type="Pfam" id="PF20732"/>
    </source>
</evidence>
<dbReference type="InterPro" id="IPR008302">
    <property type="entry name" value="NamZ"/>
</dbReference>
<dbReference type="PANTHER" id="PTHR42915">
    <property type="entry name" value="HYPOTHETICAL 460 KDA PROTEIN IN FEUA-SIGW INTERGENIC REGION [PRECURSOR]"/>
    <property type="match status" value="1"/>
</dbReference>
<protein>
    <submittedName>
        <fullName evidence="3">DUF1343 domain-containing protein</fullName>
    </submittedName>
</protein>
<dbReference type="PIRSF" id="PIRSF016719">
    <property type="entry name" value="UCP016719"/>
    <property type="match status" value="1"/>
</dbReference>
<dbReference type="Pfam" id="PF07075">
    <property type="entry name" value="NamZ_N"/>
    <property type="match status" value="1"/>
</dbReference>